<evidence type="ECO:0000313" key="3">
    <source>
        <dbReference type="Proteomes" id="UP001151760"/>
    </source>
</evidence>
<sequence>MFRNPFSSTTIGDENPIRTLGDYSKPSHEGYRNTIELPLGKNVVPLRSDTIRWCKTDAHSSDFGLRIQINTSRISLNLIHHHMGGSYYPIPCSILSTGKDRKTPQRYPDVPTTSWRIFIQSMDSRTIDQSAGGKLHDLNAEESWALLEDPALYDNASWNDPRDFAKLVKEIALPQDVPSTSDRRVTELENQWRTQQSKSLTYSCEICSGPHNTQYCMEDPEQAFVKYASSRTDEAGGKWYTFKPEQNNLGDTYNPSWRSHPNLRELRTGQKTDQAFVQGKYLAKNWESILGTISLLAVCRLGDSKPFDTLADLGSWLRSVPLSPNAELVCTKEGDGDVMFIKIISRDDNSHKEEPKPRLQEVEYFDIFPTRSELAYHKYLMCGPILSIFLQNPIIIEGRSLNLEIP</sequence>
<gene>
    <name evidence="2" type="ORF">Tco_1028480</name>
</gene>
<organism evidence="2 3">
    <name type="scientific">Tanacetum coccineum</name>
    <dbReference type="NCBI Taxonomy" id="301880"/>
    <lineage>
        <taxon>Eukaryota</taxon>
        <taxon>Viridiplantae</taxon>
        <taxon>Streptophyta</taxon>
        <taxon>Embryophyta</taxon>
        <taxon>Tracheophyta</taxon>
        <taxon>Spermatophyta</taxon>
        <taxon>Magnoliopsida</taxon>
        <taxon>eudicotyledons</taxon>
        <taxon>Gunneridae</taxon>
        <taxon>Pentapetalae</taxon>
        <taxon>asterids</taxon>
        <taxon>campanulids</taxon>
        <taxon>Asterales</taxon>
        <taxon>Asteraceae</taxon>
        <taxon>Asteroideae</taxon>
        <taxon>Anthemideae</taxon>
        <taxon>Anthemidinae</taxon>
        <taxon>Tanacetum</taxon>
    </lineage>
</organism>
<evidence type="ECO:0008006" key="4">
    <source>
        <dbReference type="Google" id="ProtNLM"/>
    </source>
</evidence>
<feature type="compositionally biased region" description="Polar residues" evidence="1">
    <location>
        <begin position="1"/>
        <end position="12"/>
    </location>
</feature>
<reference evidence="2" key="2">
    <citation type="submission" date="2022-01" db="EMBL/GenBank/DDBJ databases">
        <authorList>
            <person name="Yamashiro T."/>
            <person name="Shiraishi A."/>
            <person name="Satake H."/>
            <person name="Nakayama K."/>
        </authorList>
    </citation>
    <scope>NUCLEOTIDE SEQUENCE</scope>
</reference>
<evidence type="ECO:0000256" key="1">
    <source>
        <dbReference type="SAM" id="MobiDB-lite"/>
    </source>
</evidence>
<name>A0ABQ5G167_9ASTR</name>
<dbReference type="Proteomes" id="UP001151760">
    <property type="component" value="Unassembled WGS sequence"/>
</dbReference>
<protein>
    <recommendedName>
        <fullName evidence="4">MAK10-like protein</fullName>
    </recommendedName>
</protein>
<comment type="caution">
    <text evidence="2">The sequence shown here is derived from an EMBL/GenBank/DDBJ whole genome shotgun (WGS) entry which is preliminary data.</text>
</comment>
<evidence type="ECO:0000313" key="2">
    <source>
        <dbReference type="EMBL" id="GJT69194.1"/>
    </source>
</evidence>
<accession>A0ABQ5G167</accession>
<feature type="region of interest" description="Disordered" evidence="1">
    <location>
        <begin position="1"/>
        <end position="25"/>
    </location>
</feature>
<dbReference type="EMBL" id="BQNB010017966">
    <property type="protein sequence ID" value="GJT69194.1"/>
    <property type="molecule type" value="Genomic_DNA"/>
</dbReference>
<reference evidence="2" key="1">
    <citation type="journal article" date="2022" name="Int. J. Mol. Sci.">
        <title>Draft Genome of Tanacetum Coccineum: Genomic Comparison of Closely Related Tanacetum-Family Plants.</title>
        <authorList>
            <person name="Yamashiro T."/>
            <person name="Shiraishi A."/>
            <person name="Nakayama K."/>
            <person name="Satake H."/>
        </authorList>
    </citation>
    <scope>NUCLEOTIDE SEQUENCE</scope>
</reference>
<proteinExistence type="predicted"/>
<keyword evidence="3" id="KW-1185">Reference proteome</keyword>